<feature type="transmembrane region" description="Helical" evidence="3">
    <location>
        <begin position="23"/>
        <end position="41"/>
    </location>
</feature>
<proteinExistence type="inferred from homology"/>
<dbReference type="AlphaFoldDB" id="A0AAU7UEF5"/>
<organism evidence="4">
    <name type="scientific">Deinococcus sonorensis KR-87</name>
    <dbReference type="NCBI Taxonomy" id="694439"/>
    <lineage>
        <taxon>Bacteria</taxon>
        <taxon>Thermotogati</taxon>
        <taxon>Deinococcota</taxon>
        <taxon>Deinococci</taxon>
        <taxon>Deinococcales</taxon>
        <taxon>Deinococcaceae</taxon>
        <taxon>Deinococcus</taxon>
    </lineage>
</organism>
<evidence type="ECO:0000256" key="3">
    <source>
        <dbReference type="SAM" id="Phobius"/>
    </source>
</evidence>
<keyword evidence="3" id="KW-0812">Transmembrane</keyword>
<comment type="similarity">
    <text evidence="1 2">Belongs to the BioY family.</text>
</comment>
<dbReference type="Pfam" id="PF02632">
    <property type="entry name" value="BioY"/>
    <property type="match status" value="1"/>
</dbReference>
<feature type="transmembrane region" description="Helical" evidence="3">
    <location>
        <begin position="133"/>
        <end position="152"/>
    </location>
</feature>
<feature type="transmembrane region" description="Helical" evidence="3">
    <location>
        <begin position="164"/>
        <end position="186"/>
    </location>
</feature>
<accession>A0AAU7UEF5</accession>
<dbReference type="KEGG" id="dsc:ABOD76_10295"/>
<feature type="transmembrane region" description="Helical" evidence="3">
    <location>
        <begin position="103"/>
        <end position="121"/>
    </location>
</feature>
<keyword evidence="2" id="KW-1003">Cell membrane</keyword>
<sequence>MTQSPVSTRFPTLARAAFPQSRLLTNVLLVLGGALLVALLAQVEVPLYPVPITLQTLGVLLVGAALGARRGALSLASYLALGAVGLPVFAGSSAGLAKLAGPTGGYLLSYVLAAGLVGWLVQRYGLDRRVGGTALAMLAASVVIYSLGLPWLSVVTGLKGTSLLHAGLIPFLIGDALKLGLAALLLPGVWRLLRR</sequence>
<keyword evidence="2" id="KW-0813">Transport</keyword>
<protein>
    <recommendedName>
        <fullName evidence="2">Biotin transporter</fullName>
    </recommendedName>
</protein>
<dbReference type="Gene3D" id="1.10.1760.20">
    <property type="match status" value="1"/>
</dbReference>
<evidence type="ECO:0000256" key="1">
    <source>
        <dbReference type="ARBA" id="ARBA00010692"/>
    </source>
</evidence>
<dbReference type="RefSeq" id="WP_350244750.1">
    <property type="nucleotide sequence ID" value="NZ_CP158299.1"/>
</dbReference>
<dbReference type="EMBL" id="CP158299">
    <property type="protein sequence ID" value="XBV86673.1"/>
    <property type="molecule type" value="Genomic_DNA"/>
</dbReference>
<dbReference type="PANTHER" id="PTHR34295">
    <property type="entry name" value="BIOTIN TRANSPORTER BIOY"/>
    <property type="match status" value="1"/>
</dbReference>
<dbReference type="GO" id="GO:0015225">
    <property type="term" value="F:biotin transmembrane transporter activity"/>
    <property type="evidence" value="ECO:0007669"/>
    <property type="project" value="UniProtKB-UniRule"/>
</dbReference>
<dbReference type="PIRSF" id="PIRSF016661">
    <property type="entry name" value="BioY"/>
    <property type="match status" value="1"/>
</dbReference>
<comment type="subcellular location">
    <subcellularLocation>
        <location evidence="2">Cell membrane</location>
        <topology evidence="2">Multi-pass membrane protein</topology>
    </subcellularLocation>
</comment>
<feature type="transmembrane region" description="Helical" evidence="3">
    <location>
        <begin position="47"/>
        <end position="68"/>
    </location>
</feature>
<dbReference type="InterPro" id="IPR003784">
    <property type="entry name" value="BioY"/>
</dbReference>
<name>A0AAU7UEF5_9DEIO</name>
<feature type="transmembrane region" description="Helical" evidence="3">
    <location>
        <begin position="75"/>
        <end position="97"/>
    </location>
</feature>
<reference evidence="4" key="1">
    <citation type="submission" date="2024-06" db="EMBL/GenBank/DDBJ databases">
        <title>Draft Genome Sequence of Deinococcus sonorensis Type Strain KR-87, a Biofilm Producing Representative of the Genus Deinococcus.</title>
        <authorList>
            <person name="Boren L.S."/>
            <person name="Grosso R.A."/>
            <person name="Hugenberg-Cox A.N."/>
            <person name="Hill J.T.E."/>
            <person name="Albert C.M."/>
            <person name="Tuohy J.M."/>
        </authorList>
    </citation>
    <scope>NUCLEOTIDE SEQUENCE</scope>
    <source>
        <strain evidence="4">KR-87</strain>
    </source>
</reference>
<keyword evidence="2 3" id="KW-0472">Membrane</keyword>
<gene>
    <name evidence="4" type="ORF">ABOD76_10295</name>
</gene>
<evidence type="ECO:0000256" key="2">
    <source>
        <dbReference type="PIRNR" id="PIRNR016661"/>
    </source>
</evidence>
<dbReference type="GO" id="GO:0005886">
    <property type="term" value="C:plasma membrane"/>
    <property type="evidence" value="ECO:0007669"/>
    <property type="project" value="UniProtKB-SubCell"/>
</dbReference>
<evidence type="ECO:0000313" key="4">
    <source>
        <dbReference type="EMBL" id="XBV86673.1"/>
    </source>
</evidence>
<keyword evidence="3" id="KW-1133">Transmembrane helix</keyword>
<dbReference type="PANTHER" id="PTHR34295:SF1">
    <property type="entry name" value="BIOTIN TRANSPORTER BIOY"/>
    <property type="match status" value="1"/>
</dbReference>